<dbReference type="GO" id="GO:0003824">
    <property type="term" value="F:catalytic activity"/>
    <property type="evidence" value="ECO:0007669"/>
    <property type="project" value="UniProtKB-ARBA"/>
</dbReference>
<dbReference type="EMBL" id="BJUU01000033">
    <property type="protein sequence ID" value="GEK81607.1"/>
    <property type="molecule type" value="Genomic_DNA"/>
</dbReference>
<dbReference type="PANTHER" id="PTHR43459">
    <property type="entry name" value="ENOYL-COA HYDRATASE"/>
    <property type="match status" value="1"/>
</dbReference>
<dbReference type="CDD" id="cd06558">
    <property type="entry name" value="crotonase-like"/>
    <property type="match status" value="1"/>
</dbReference>
<dbReference type="InterPro" id="IPR029045">
    <property type="entry name" value="ClpP/crotonase-like_dom_sf"/>
</dbReference>
<comment type="caution">
    <text evidence="2">The sequence shown here is derived from an EMBL/GenBank/DDBJ whole genome shotgun (WGS) entry which is preliminary data.</text>
</comment>
<evidence type="ECO:0000256" key="1">
    <source>
        <dbReference type="ARBA" id="ARBA00005254"/>
    </source>
</evidence>
<dbReference type="PANTHER" id="PTHR43459:SF1">
    <property type="entry name" value="EG:BACN32G11.4 PROTEIN"/>
    <property type="match status" value="1"/>
</dbReference>
<dbReference type="SUPFAM" id="SSF52096">
    <property type="entry name" value="ClpP/crotonase"/>
    <property type="match status" value="1"/>
</dbReference>
<comment type="similarity">
    <text evidence="1">Belongs to the enoyl-CoA hydratase/isomerase family.</text>
</comment>
<sequence>MTAFDLGDITVEISGGVATLTLDREPANALDVRTAEELTEFLRKVVDRKGVRAILLTGSGRRFCTGADIAGNAGIAQRSTIDYRFGHDSYTRLFQALWEVEVPVVSAVNGTVAGVGWMLALLADLVVADEAARWTHVFTRRGMVPHAGDPYFLARIIPFHRLNEIALLSDPLTSATLAEWGLVNRAVAAEEVLPTARALADRLAAGPTRSLGVTKQLYRRSLDSSITQAFSDERAAVALISTTHDRREGLLSFKEGRDAQFVGD</sequence>
<keyword evidence="3" id="KW-1185">Reference proteome</keyword>
<evidence type="ECO:0000313" key="3">
    <source>
        <dbReference type="Proteomes" id="UP000321749"/>
    </source>
</evidence>
<protein>
    <submittedName>
        <fullName evidence="2">Enoyl-CoA hydratase</fullName>
    </submittedName>
</protein>
<dbReference type="InterPro" id="IPR001753">
    <property type="entry name" value="Enoyl-CoA_hydra/iso"/>
</dbReference>
<dbReference type="Gene3D" id="1.10.12.10">
    <property type="entry name" value="Lyase 2-enoyl-coa Hydratase, Chain A, domain 2"/>
    <property type="match status" value="1"/>
</dbReference>
<organism evidence="2 3">
    <name type="scientific">Agrococcus baldri</name>
    <dbReference type="NCBI Taxonomy" id="153730"/>
    <lineage>
        <taxon>Bacteria</taxon>
        <taxon>Bacillati</taxon>
        <taxon>Actinomycetota</taxon>
        <taxon>Actinomycetes</taxon>
        <taxon>Micrococcales</taxon>
        <taxon>Microbacteriaceae</taxon>
        <taxon>Agrococcus</taxon>
    </lineage>
</organism>
<reference evidence="2 3" key="1">
    <citation type="submission" date="2019-07" db="EMBL/GenBank/DDBJ databases">
        <title>Whole genome shotgun sequence of Agrococcus baldri NBRC 103055.</title>
        <authorList>
            <person name="Hosoyama A."/>
            <person name="Uohara A."/>
            <person name="Ohji S."/>
            <person name="Ichikawa N."/>
        </authorList>
    </citation>
    <scope>NUCLEOTIDE SEQUENCE [LARGE SCALE GENOMIC DNA]</scope>
    <source>
        <strain evidence="2 3">NBRC 103055</strain>
    </source>
</reference>
<dbReference type="InterPro" id="IPR014748">
    <property type="entry name" value="Enoyl-CoA_hydra_C"/>
</dbReference>
<dbReference type="Proteomes" id="UP000321749">
    <property type="component" value="Unassembled WGS sequence"/>
</dbReference>
<accession>A0AA87RFA2</accession>
<evidence type="ECO:0000313" key="2">
    <source>
        <dbReference type="EMBL" id="GEK81607.1"/>
    </source>
</evidence>
<name>A0AA87RFA2_9MICO</name>
<dbReference type="AlphaFoldDB" id="A0AA87RFA2"/>
<dbReference type="Pfam" id="PF00378">
    <property type="entry name" value="ECH_1"/>
    <property type="match status" value="1"/>
</dbReference>
<dbReference type="Gene3D" id="3.90.226.10">
    <property type="entry name" value="2-enoyl-CoA Hydratase, Chain A, domain 1"/>
    <property type="match status" value="1"/>
</dbReference>
<gene>
    <name evidence="2" type="ORF">ABA31_29580</name>
</gene>
<proteinExistence type="inferred from homology"/>